<accession>A0ABQ7X8Q8</accession>
<feature type="compositionally biased region" description="Basic residues" evidence="1">
    <location>
        <begin position="286"/>
        <end position="295"/>
    </location>
</feature>
<proteinExistence type="predicted"/>
<keyword evidence="3" id="KW-1185">Reference proteome</keyword>
<feature type="compositionally biased region" description="Polar residues" evidence="1">
    <location>
        <begin position="251"/>
        <end position="263"/>
    </location>
</feature>
<protein>
    <submittedName>
        <fullName evidence="2">Uncharacterized protein</fullName>
    </submittedName>
</protein>
<dbReference type="Gene3D" id="2.40.50.140">
    <property type="entry name" value="Nucleic acid-binding proteins"/>
    <property type="match status" value="1"/>
</dbReference>
<dbReference type="SUPFAM" id="SSF50249">
    <property type="entry name" value="Nucleic acid-binding proteins"/>
    <property type="match status" value="1"/>
</dbReference>
<gene>
    <name evidence="2" type="ORF">HID58_090882</name>
</gene>
<feature type="region of interest" description="Disordered" evidence="1">
    <location>
        <begin position="251"/>
        <end position="295"/>
    </location>
</feature>
<dbReference type="EMBL" id="JAGKQM010001154">
    <property type="protein sequence ID" value="KAH0852321.1"/>
    <property type="molecule type" value="Genomic_DNA"/>
</dbReference>
<comment type="caution">
    <text evidence="2">The sequence shown here is derived from an EMBL/GenBank/DDBJ whole genome shotgun (WGS) entry which is preliminary data.</text>
</comment>
<dbReference type="Proteomes" id="UP000824890">
    <property type="component" value="Unassembled WGS sequence"/>
</dbReference>
<evidence type="ECO:0000256" key="1">
    <source>
        <dbReference type="SAM" id="MobiDB-lite"/>
    </source>
</evidence>
<sequence length="295" mass="32718">MTSPAASAAFAVVPYSTFNSLHLGRSTQSIVGWLIRFWDSRNINKNGEFMGITILLLDELGFDLKNISATSRVVVRLLIELTVIVYLSLWDEAASTFRGLLKSGYRSQSVLLVTLVNPKLFGGNLYLNSTQGTRFFFDTRLPEVTEFVSRQFRVELAVDDGKDNTTFSVFDKEMSKLTKLEAAVLAFDAGEEERLPGFLEELEEKEFVFQIRVIPFNFTPNHRTFTVSTITDDDTIANHVKEHFVGIPSNSEDNVGLAASSSGPPILGDKTGEECATETPPEHANAQKKCKCGSE</sequence>
<evidence type="ECO:0000313" key="3">
    <source>
        <dbReference type="Proteomes" id="UP000824890"/>
    </source>
</evidence>
<organism evidence="2 3">
    <name type="scientific">Brassica napus</name>
    <name type="common">Rape</name>
    <dbReference type="NCBI Taxonomy" id="3708"/>
    <lineage>
        <taxon>Eukaryota</taxon>
        <taxon>Viridiplantae</taxon>
        <taxon>Streptophyta</taxon>
        <taxon>Embryophyta</taxon>
        <taxon>Tracheophyta</taxon>
        <taxon>Spermatophyta</taxon>
        <taxon>Magnoliopsida</taxon>
        <taxon>eudicotyledons</taxon>
        <taxon>Gunneridae</taxon>
        <taxon>Pentapetalae</taxon>
        <taxon>rosids</taxon>
        <taxon>malvids</taxon>
        <taxon>Brassicales</taxon>
        <taxon>Brassicaceae</taxon>
        <taxon>Brassiceae</taxon>
        <taxon>Brassica</taxon>
    </lineage>
</organism>
<dbReference type="InterPro" id="IPR012340">
    <property type="entry name" value="NA-bd_OB-fold"/>
</dbReference>
<name>A0ABQ7X8Q8_BRANA</name>
<evidence type="ECO:0000313" key="2">
    <source>
        <dbReference type="EMBL" id="KAH0852321.1"/>
    </source>
</evidence>
<reference evidence="2 3" key="1">
    <citation type="submission" date="2021-05" db="EMBL/GenBank/DDBJ databases">
        <title>Genome Assembly of Synthetic Allotetraploid Brassica napus Reveals Homoeologous Exchanges between Subgenomes.</title>
        <authorList>
            <person name="Davis J.T."/>
        </authorList>
    </citation>
    <scope>NUCLEOTIDE SEQUENCE [LARGE SCALE GENOMIC DNA]</scope>
    <source>
        <strain evidence="3">cv. Da-Ae</strain>
        <tissue evidence="2">Seedling</tissue>
    </source>
</reference>